<dbReference type="SUPFAM" id="SSF54534">
    <property type="entry name" value="FKBP-like"/>
    <property type="match status" value="1"/>
</dbReference>
<evidence type="ECO:0000256" key="14">
    <source>
        <dbReference type="RuleBase" id="RU003914"/>
    </source>
</evidence>
<dbReference type="EMBL" id="ABVR01000041">
    <property type="protein sequence ID" value="EEG89167.1"/>
    <property type="molecule type" value="Genomic_DNA"/>
</dbReference>
<dbReference type="EC" id="5.2.1.8" evidence="3 12"/>
<reference evidence="16 17" key="2">
    <citation type="submission" date="2009-03" db="EMBL/GenBank/DDBJ databases">
        <title>Draft genome sequence of Coprococcus comes (ATCC 27758).</title>
        <authorList>
            <person name="Sudarsanam P."/>
            <person name="Ley R."/>
            <person name="Guruge J."/>
            <person name="Turnbaugh P.J."/>
            <person name="Mahowald M."/>
            <person name="Liep D."/>
            <person name="Gordon J."/>
        </authorList>
    </citation>
    <scope>NUCLEOTIDE SEQUENCE [LARGE SCALE GENOMIC DNA]</scope>
    <source>
        <strain evidence="16 17">ATCC 27758</strain>
    </source>
</reference>
<evidence type="ECO:0000256" key="4">
    <source>
        <dbReference type="ARBA" id="ARBA00016902"/>
    </source>
</evidence>
<dbReference type="AlphaFoldDB" id="C0BAP3"/>
<comment type="domain">
    <text evidence="12">Consists of 3 domains; the N-terminus binds the ribosome, the middle domain has PPIase activity, while the C-terminus has intrinsic chaperone activity on its own.</text>
</comment>
<sequence>MVMSLQVEQLEHNMAKLTIEVSAEELEGALQKAYQKQKSRINVPGFRKGKVPRQLIEKMYGPEIFYDDAANALIPEAYSKAYDESGLEIVSQPKIDVTQIEKGKPFIFTAEVATKPEVELGEYKGIEVPKYSNRVTQKEIDAKLEEEQLKNARTITVEGRPVQDKDEVVLDFEGFVDGEAFEGGKGENYPLTIGSGSFIPGFEEQLIGAEPEKEVEVKVTFPEDYHAEDLKGKEAVFKCTVHEIKAKELPELDDEFASEVSEFDTLDELKTDIKAKIKEQKVNDGKRAQEDAAVDAIIESAKMDLPEAMVDTQARQMLDEFAQRMQQQGLTLDQYMQFTGMTADKMMDELRPQAEKRIKTRLVLEAIAKAENIEITDEKLDEEIAKMAEAYQMEADKLKSFMGDKEKEQMKQDMAVQEAITFVVDNAVEK</sequence>
<dbReference type="HOGENOM" id="CLU_033058_3_2_9"/>
<dbReference type="InterPro" id="IPR037041">
    <property type="entry name" value="Trigger_fac_C_sf"/>
</dbReference>
<comment type="caution">
    <text evidence="16">The sequence shown here is derived from an EMBL/GenBank/DDBJ whole genome shotgun (WGS) entry which is preliminary data.</text>
</comment>
<comment type="subcellular location">
    <subcellularLocation>
        <location evidence="12">Cytoplasm</location>
    </subcellularLocation>
    <text evidence="12">About half TF is bound to the ribosome near the polypeptide exit tunnel while the other half is free in the cytoplasm.</text>
</comment>
<dbReference type="GO" id="GO:0044183">
    <property type="term" value="F:protein folding chaperone"/>
    <property type="evidence" value="ECO:0007669"/>
    <property type="project" value="TreeGrafter"/>
</dbReference>
<name>C0BAP3_9FIRM</name>
<evidence type="ECO:0000256" key="8">
    <source>
        <dbReference type="ARBA" id="ARBA00023235"/>
    </source>
</evidence>
<dbReference type="GO" id="GO:0003755">
    <property type="term" value="F:peptidyl-prolyl cis-trans isomerase activity"/>
    <property type="evidence" value="ECO:0007669"/>
    <property type="project" value="UniProtKB-UniRule"/>
</dbReference>
<comment type="catalytic activity">
    <reaction evidence="1 12 13">
        <text>[protein]-peptidylproline (omega=180) = [protein]-peptidylproline (omega=0)</text>
        <dbReference type="Rhea" id="RHEA:16237"/>
        <dbReference type="Rhea" id="RHEA-COMP:10747"/>
        <dbReference type="Rhea" id="RHEA-COMP:10748"/>
        <dbReference type="ChEBI" id="CHEBI:83833"/>
        <dbReference type="ChEBI" id="CHEBI:83834"/>
        <dbReference type="EC" id="5.2.1.8"/>
    </reaction>
</comment>
<dbReference type="HAMAP" id="MF_00303">
    <property type="entry name" value="Trigger_factor_Tig"/>
    <property type="match status" value="1"/>
</dbReference>
<dbReference type="PROSITE" id="PS50059">
    <property type="entry name" value="FKBP_PPIASE"/>
    <property type="match status" value="1"/>
</dbReference>
<evidence type="ECO:0000256" key="3">
    <source>
        <dbReference type="ARBA" id="ARBA00013194"/>
    </source>
</evidence>
<dbReference type="InterPro" id="IPR008881">
    <property type="entry name" value="Trigger_fac_ribosome-bd_bac"/>
</dbReference>
<evidence type="ECO:0000256" key="12">
    <source>
        <dbReference type="HAMAP-Rule" id="MF_00303"/>
    </source>
</evidence>
<gene>
    <name evidence="12 16" type="primary">tig</name>
    <name evidence="16" type="ORF">COPCOM_02146</name>
</gene>
<dbReference type="GO" id="GO:0051083">
    <property type="term" value="P:'de novo' cotranslational protein folding"/>
    <property type="evidence" value="ECO:0007669"/>
    <property type="project" value="TreeGrafter"/>
</dbReference>
<evidence type="ECO:0000256" key="7">
    <source>
        <dbReference type="ARBA" id="ARBA00023186"/>
    </source>
</evidence>
<dbReference type="InterPro" id="IPR005215">
    <property type="entry name" value="Trig_fac"/>
</dbReference>
<dbReference type="GO" id="GO:0043335">
    <property type="term" value="P:protein unfolding"/>
    <property type="evidence" value="ECO:0007669"/>
    <property type="project" value="TreeGrafter"/>
</dbReference>
<keyword evidence="12" id="KW-0963">Cytoplasm</keyword>
<evidence type="ECO:0000256" key="1">
    <source>
        <dbReference type="ARBA" id="ARBA00000971"/>
    </source>
</evidence>
<organism evidence="16 17">
    <name type="scientific">Coprococcus comes ATCC 27758</name>
    <dbReference type="NCBI Taxonomy" id="470146"/>
    <lineage>
        <taxon>Bacteria</taxon>
        <taxon>Bacillati</taxon>
        <taxon>Bacillota</taxon>
        <taxon>Clostridia</taxon>
        <taxon>Lachnospirales</taxon>
        <taxon>Lachnospiraceae</taxon>
        <taxon>Coprococcus</taxon>
    </lineage>
</organism>
<dbReference type="NCBIfam" id="TIGR00115">
    <property type="entry name" value="tig"/>
    <property type="match status" value="1"/>
</dbReference>
<dbReference type="Pfam" id="PF05698">
    <property type="entry name" value="Trigger_C"/>
    <property type="match status" value="1"/>
</dbReference>
<dbReference type="InterPro" id="IPR001179">
    <property type="entry name" value="PPIase_FKBP_dom"/>
</dbReference>
<feature type="domain" description="PPIase FKBP-type" evidence="15">
    <location>
        <begin position="165"/>
        <end position="250"/>
    </location>
</feature>
<evidence type="ECO:0000256" key="5">
    <source>
        <dbReference type="ARBA" id="ARBA00022618"/>
    </source>
</evidence>
<dbReference type="InterPro" id="IPR046357">
    <property type="entry name" value="PPIase_dom_sf"/>
</dbReference>
<reference evidence="16 17" key="1">
    <citation type="submission" date="2009-02" db="EMBL/GenBank/DDBJ databases">
        <authorList>
            <person name="Fulton L."/>
            <person name="Clifton S."/>
            <person name="Fulton B."/>
            <person name="Xu J."/>
            <person name="Minx P."/>
            <person name="Pepin K.H."/>
            <person name="Johnson M."/>
            <person name="Bhonagiri V."/>
            <person name="Nash W.E."/>
            <person name="Mardis E.R."/>
            <person name="Wilson R.K."/>
        </authorList>
    </citation>
    <scope>NUCLEOTIDE SEQUENCE [LARGE SCALE GENOMIC DNA]</scope>
    <source>
        <strain evidence="16 17">ATCC 27758</strain>
    </source>
</reference>
<evidence type="ECO:0000256" key="13">
    <source>
        <dbReference type="PROSITE-ProRule" id="PRU00277"/>
    </source>
</evidence>
<dbReference type="Gene3D" id="3.10.50.40">
    <property type="match status" value="1"/>
</dbReference>
<comment type="similarity">
    <text evidence="2 12 14">Belongs to the FKBP-type PPIase family. Tig subfamily.</text>
</comment>
<keyword evidence="7 12" id="KW-0143">Chaperone</keyword>
<dbReference type="PANTHER" id="PTHR30560:SF3">
    <property type="entry name" value="TRIGGER FACTOR-LIKE PROTEIN TIG, CHLOROPLASTIC"/>
    <property type="match status" value="1"/>
</dbReference>
<dbReference type="InterPro" id="IPR027304">
    <property type="entry name" value="Trigger_fact/SurA_dom_sf"/>
</dbReference>
<evidence type="ECO:0000256" key="10">
    <source>
        <dbReference type="ARBA" id="ARBA00024849"/>
    </source>
</evidence>
<dbReference type="Gene3D" id="3.30.70.1050">
    <property type="entry name" value="Trigger factor ribosome-binding domain"/>
    <property type="match status" value="1"/>
</dbReference>
<dbReference type="Pfam" id="PF05697">
    <property type="entry name" value="Trigger_N"/>
    <property type="match status" value="1"/>
</dbReference>
<dbReference type="GO" id="GO:0005737">
    <property type="term" value="C:cytoplasm"/>
    <property type="evidence" value="ECO:0007669"/>
    <property type="project" value="UniProtKB-SubCell"/>
</dbReference>
<evidence type="ECO:0000256" key="6">
    <source>
        <dbReference type="ARBA" id="ARBA00023110"/>
    </source>
</evidence>
<dbReference type="GO" id="GO:0051301">
    <property type="term" value="P:cell division"/>
    <property type="evidence" value="ECO:0007669"/>
    <property type="project" value="UniProtKB-KW"/>
</dbReference>
<evidence type="ECO:0000256" key="11">
    <source>
        <dbReference type="ARBA" id="ARBA00029986"/>
    </source>
</evidence>
<dbReference type="SUPFAM" id="SSF102735">
    <property type="entry name" value="Trigger factor ribosome-binding domain"/>
    <property type="match status" value="1"/>
</dbReference>
<keyword evidence="9 12" id="KW-0131">Cell cycle</keyword>
<dbReference type="PIRSF" id="PIRSF003095">
    <property type="entry name" value="Trigger_factor"/>
    <property type="match status" value="1"/>
</dbReference>
<accession>C0BAP3</accession>
<dbReference type="Proteomes" id="UP000003793">
    <property type="component" value="Unassembled WGS sequence"/>
</dbReference>
<keyword evidence="8 12" id="KW-0413">Isomerase</keyword>
<proteinExistence type="inferred from homology"/>
<evidence type="ECO:0000313" key="17">
    <source>
        <dbReference type="Proteomes" id="UP000003793"/>
    </source>
</evidence>
<keyword evidence="6 12" id="KW-0697">Rotamase</keyword>
<dbReference type="GO" id="GO:0015031">
    <property type="term" value="P:protein transport"/>
    <property type="evidence" value="ECO:0007669"/>
    <property type="project" value="UniProtKB-UniRule"/>
</dbReference>
<comment type="function">
    <text evidence="10 12">Involved in protein export. Acts as a chaperone by maintaining the newly synthesized protein in an open conformation. Functions as a peptidyl-prolyl cis-trans isomerase.</text>
</comment>
<evidence type="ECO:0000259" key="15">
    <source>
        <dbReference type="PROSITE" id="PS50059"/>
    </source>
</evidence>
<dbReference type="SUPFAM" id="SSF109998">
    <property type="entry name" value="Triger factor/SurA peptide-binding domain-like"/>
    <property type="match status" value="1"/>
</dbReference>
<dbReference type="GO" id="GO:0043022">
    <property type="term" value="F:ribosome binding"/>
    <property type="evidence" value="ECO:0007669"/>
    <property type="project" value="TreeGrafter"/>
</dbReference>
<evidence type="ECO:0000256" key="2">
    <source>
        <dbReference type="ARBA" id="ARBA00005464"/>
    </source>
</evidence>
<evidence type="ECO:0000313" key="16">
    <source>
        <dbReference type="EMBL" id="EEG89167.1"/>
    </source>
</evidence>
<dbReference type="FunFam" id="3.10.50.40:FF:000001">
    <property type="entry name" value="Trigger factor"/>
    <property type="match status" value="1"/>
</dbReference>
<evidence type="ECO:0000256" key="9">
    <source>
        <dbReference type="ARBA" id="ARBA00023306"/>
    </source>
</evidence>
<dbReference type="InterPro" id="IPR008880">
    <property type="entry name" value="Trigger_fac_C"/>
</dbReference>
<dbReference type="InterPro" id="IPR036611">
    <property type="entry name" value="Trigger_fac_ribosome-bd_sf"/>
</dbReference>
<keyword evidence="5 12" id="KW-0132">Cell division</keyword>
<dbReference type="Pfam" id="PF00254">
    <property type="entry name" value="FKBP_C"/>
    <property type="match status" value="1"/>
</dbReference>
<protein>
    <recommendedName>
        <fullName evidence="4 12">Trigger factor</fullName>
        <shortName evidence="12">TF</shortName>
        <ecNumber evidence="3 12">5.2.1.8</ecNumber>
    </recommendedName>
    <alternativeName>
        <fullName evidence="11 12">PPIase</fullName>
    </alternativeName>
</protein>
<dbReference type="Gene3D" id="1.10.3120.10">
    <property type="entry name" value="Trigger factor, C-terminal domain"/>
    <property type="match status" value="1"/>
</dbReference>
<dbReference type="PANTHER" id="PTHR30560">
    <property type="entry name" value="TRIGGER FACTOR CHAPERONE AND PEPTIDYL-PROLYL CIS/TRANS ISOMERASE"/>
    <property type="match status" value="1"/>
</dbReference>